<name>A0A9P6PKX1_9FUNG</name>
<accession>A0A9P6PKX1</accession>
<gene>
    <name evidence="2" type="ORF">DFQ27_000465</name>
</gene>
<dbReference type="EMBL" id="JAAAJB010001108">
    <property type="protein sequence ID" value="KAG0249004.1"/>
    <property type="molecule type" value="Genomic_DNA"/>
</dbReference>
<dbReference type="Proteomes" id="UP000807716">
    <property type="component" value="Unassembled WGS sequence"/>
</dbReference>
<feature type="region of interest" description="Disordered" evidence="1">
    <location>
        <begin position="30"/>
        <end position="56"/>
    </location>
</feature>
<evidence type="ECO:0000256" key="1">
    <source>
        <dbReference type="SAM" id="MobiDB-lite"/>
    </source>
</evidence>
<keyword evidence="3" id="KW-1185">Reference proteome</keyword>
<proteinExistence type="predicted"/>
<feature type="region of interest" description="Disordered" evidence="1">
    <location>
        <begin position="117"/>
        <end position="138"/>
    </location>
</feature>
<evidence type="ECO:0000313" key="2">
    <source>
        <dbReference type="EMBL" id="KAG0249004.1"/>
    </source>
</evidence>
<protein>
    <submittedName>
        <fullName evidence="2">Uncharacterized protein</fullName>
    </submittedName>
</protein>
<dbReference type="AlphaFoldDB" id="A0A9P6PKX1"/>
<evidence type="ECO:0000313" key="3">
    <source>
        <dbReference type="Proteomes" id="UP000807716"/>
    </source>
</evidence>
<organism evidence="2 3">
    <name type="scientific">Actinomortierella ambigua</name>
    <dbReference type="NCBI Taxonomy" id="1343610"/>
    <lineage>
        <taxon>Eukaryota</taxon>
        <taxon>Fungi</taxon>
        <taxon>Fungi incertae sedis</taxon>
        <taxon>Mucoromycota</taxon>
        <taxon>Mortierellomycotina</taxon>
        <taxon>Mortierellomycetes</taxon>
        <taxon>Mortierellales</taxon>
        <taxon>Mortierellaceae</taxon>
        <taxon>Actinomortierella</taxon>
    </lineage>
</organism>
<comment type="caution">
    <text evidence="2">The sequence shown here is derived from an EMBL/GenBank/DDBJ whole genome shotgun (WGS) entry which is preliminary data.</text>
</comment>
<sequence>MLPIIILTLSGFVAYQTKPNTQSFEAFITNSTNGSSSSTTTSSPGTSTGEGSSSGGASSWFTRNILRPLTGQPRIPEYTVQDYVFFLVASLKSGAGSYLGVFGQWFVISEIQGTRKSIGRSATGGGGSVTAVDESDQSNGLEAQAEAEKERAVQAKIKTFFLSHTCRQICEKRPPIFKGIKKK</sequence>
<reference evidence="2" key="1">
    <citation type="journal article" date="2020" name="Fungal Divers.">
        <title>Resolving the Mortierellaceae phylogeny through synthesis of multi-gene phylogenetics and phylogenomics.</title>
        <authorList>
            <person name="Vandepol N."/>
            <person name="Liber J."/>
            <person name="Desiro A."/>
            <person name="Na H."/>
            <person name="Kennedy M."/>
            <person name="Barry K."/>
            <person name="Grigoriev I.V."/>
            <person name="Miller A.N."/>
            <person name="O'Donnell K."/>
            <person name="Stajich J.E."/>
            <person name="Bonito G."/>
        </authorList>
    </citation>
    <scope>NUCLEOTIDE SEQUENCE</scope>
    <source>
        <strain evidence="2">BC1065</strain>
    </source>
</reference>
<feature type="compositionally biased region" description="Low complexity" evidence="1">
    <location>
        <begin position="31"/>
        <end position="56"/>
    </location>
</feature>
<dbReference type="OrthoDB" id="9984275at2759"/>